<dbReference type="PANTHER" id="PTHR37694:SF1">
    <property type="entry name" value="SLR8022 PROTEIN"/>
    <property type="match status" value="1"/>
</dbReference>
<dbReference type="Pfam" id="PF07883">
    <property type="entry name" value="Cupin_2"/>
    <property type="match status" value="1"/>
</dbReference>
<dbReference type="RefSeq" id="WP_322878844.1">
    <property type="nucleotide sequence ID" value="NZ_JAVMIP010000014.1"/>
</dbReference>
<dbReference type="EMBL" id="JAVMIP010000014">
    <property type="protein sequence ID" value="MDS3861608.1"/>
    <property type="molecule type" value="Genomic_DNA"/>
</dbReference>
<proteinExistence type="predicted"/>
<organism evidence="2 3">
    <name type="scientific">Pseudocalidococcus azoricus BACA0444</name>
    <dbReference type="NCBI Taxonomy" id="2918990"/>
    <lineage>
        <taxon>Bacteria</taxon>
        <taxon>Bacillati</taxon>
        <taxon>Cyanobacteriota</taxon>
        <taxon>Cyanophyceae</taxon>
        <taxon>Acaryochloridales</taxon>
        <taxon>Thermosynechococcaceae</taxon>
        <taxon>Pseudocalidococcus</taxon>
        <taxon>Pseudocalidococcus azoricus</taxon>
    </lineage>
</organism>
<dbReference type="SUPFAM" id="SSF51182">
    <property type="entry name" value="RmlC-like cupins"/>
    <property type="match status" value="2"/>
</dbReference>
<evidence type="ECO:0000313" key="3">
    <source>
        <dbReference type="Proteomes" id="UP001268256"/>
    </source>
</evidence>
<dbReference type="InterPro" id="IPR014710">
    <property type="entry name" value="RmlC-like_jellyroll"/>
</dbReference>
<keyword evidence="3" id="KW-1185">Reference proteome</keyword>
<comment type="caution">
    <text evidence="2">The sequence shown here is derived from an EMBL/GenBank/DDBJ whole genome shotgun (WGS) entry which is preliminary data.</text>
</comment>
<dbReference type="Proteomes" id="UP001268256">
    <property type="component" value="Unassembled WGS sequence"/>
</dbReference>
<dbReference type="AlphaFoldDB" id="A0AAE4FTL8"/>
<evidence type="ECO:0000259" key="1">
    <source>
        <dbReference type="Pfam" id="PF07883"/>
    </source>
</evidence>
<dbReference type="InterPro" id="IPR011051">
    <property type="entry name" value="RmlC_Cupin_sf"/>
</dbReference>
<evidence type="ECO:0000313" key="2">
    <source>
        <dbReference type="EMBL" id="MDS3861608.1"/>
    </source>
</evidence>
<gene>
    <name evidence="2" type="ORF">RIF25_12410</name>
</gene>
<reference evidence="3" key="1">
    <citation type="submission" date="2023-07" db="EMBL/GenBank/DDBJ databases">
        <authorList>
            <person name="Luz R."/>
            <person name="Cordeiro R."/>
            <person name="Fonseca A."/>
            <person name="Goncalves V."/>
        </authorList>
    </citation>
    <scope>NUCLEOTIDE SEQUENCE [LARGE SCALE GENOMIC DNA]</scope>
    <source>
        <strain evidence="3">BACA0444</strain>
    </source>
</reference>
<feature type="domain" description="Cupin type-2" evidence="1">
    <location>
        <begin position="46"/>
        <end position="112"/>
    </location>
</feature>
<accession>A0AAE4FTL8</accession>
<dbReference type="Gene3D" id="2.60.120.10">
    <property type="entry name" value="Jelly Rolls"/>
    <property type="match status" value="2"/>
</dbReference>
<dbReference type="PANTHER" id="PTHR37694">
    <property type="entry name" value="SLR8022 PROTEIN"/>
    <property type="match status" value="1"/>
</dbReference>
<protein>
    <submittedName>
        <fullName evidence="2">Cupin domain-containing protein</fullName>
    </submittedName>
</protein>
<sequence length="245" mass="27258">MNSNKLSYWVRSVPPVPLSHLESSWGIKPLYQDYPGLMGTLSTYYSVLAPGHIPHEIHTHDDEEIIVLLAGELDILAPDHRVPIGPGSFFHHPPHDPHTIEAVGSEVACFLVFKWKSELKPQTSETAEFFLFNAQDLPPWDQQKGFQLQVLCENQPLTNGGTLKVGLIHLAPNQGYPPHSHDHDLMLVLLHGEMKALGHNTNAPAVIYYPARTLHALAPVSPAPITIIEFEFHRGRENSQTTGGF</sequence>
<name>A0AAE4FTL8_9CYAN</name>
<dbReference type="InterPro" id="IPR013096">
    <property type="entry name" value="Cupin_2"/>
</dbReference>